<feature type="transmembrane region" description="Helical" evidence="6">
    <location>
        <begin position="349"/>
        <end position="368"/>
    </location>
</feature>
<keyword evidence="2" id="KW-1003">Cell membrane</keyword>
<keyword evidence="3 6" id="KW-0812">Transmembrane</keyword>
<dbReference type="PANTHER" id="PTHR23513:SF11">
    <property type="entry name" value="STAPHYLOFERRIN A TRANSPORTER"/>
    <property type="match status" value="1"/>
</dbReference>
<evidence type="ECO:0000256" key="5">
    <source>
        <dbReference type="ARBA" id="ARBA00023136"/>
    </source>
</evidence>
<feature type="transmembrane region" description="Helical" evidence="6">
    <location>
        <begin position="179"/>
        <end position="196"/>
    </location>
</feature>
<evidence type="ECO:0000313" key="8">
    <source>
        <dbReference type="Proteomes" id="UP000547510"/>
    </source>
</evidence>
<dbReference type="InterPro" id="IPR011701">
    <property type="entry name" value="MFS"/>
</dbReference>
<dbReference type="EMBL" id="JACHJN010000001">
    <property type="protein sequence ID" value="MBB5953721.1"/>
    <property type="molecule type" value="Genomic_DNA"/>
</dbReference>
<feature type="transmembrane region" description="Helical" evidence="6">
    <location>
        <begin position="380"/>
        <end position="401"/>
    </location>
</feature>
<gene>
    <name evidence="7" type="ORF">FHS29_000291</name>
</gene>
<keyword evidence="8" id="KW-1185">Reference proteome</keyword>
<dbReference type="Pfam" id="PF07690">
    <property type="entry name" value="MFS_1"/>
    <property type="match status" value="1"/>
</dbReference>
<evidence type="ECO:0000256" key="2">
    <source>
        <dbReference type="ARBA" id="ARBA00022475"/>
    </source>
</evidence>
<dbReference type="SUPFAM" id="SSF103473">
    <property type="entry name" value="MFS general substrate transporter"/>
    <property type="match status" value="1"/>
</dbReference>
<keyword evidence="5 6" id="KW-0472">Membrane</keyword>
<protein>
    <submittedName>
        <fullName evidence="7">MFS family permease</fullName>
    </submittedName>
</protein>
<dbReference type="Proteomes" id="UP000547510">
    <property type="component" value="Unassembled WGS sequence"/>
</dbReference>
<evidence type="ECO:0000256" key="4">
    <source>
        <dbReference type="ARBA" id="ARBA00022989"/>
    </source>
</evidence>
<dbReference type="RefSeq" id="WP_184687464.1">
    <property type="nucleotide sequence ID" value="NZ_JACHJN010000001.1"/>
</dbReference>
<comment type="subcellular location">
    <subcellularLocation>
        <location evidence="1">Cell membrane</location>
        <topology evidence="1">Multi-pass membrane protein</topology>
    </subcellularLocation>
</comment>
<evidence type="ECO:0000256" key="3">
    <source>
        <dbReference type="ARBA" id="ARBA00022692"/>
    </source>
</evidence>
<evidence type="ECO:0000256" key="6">
    <source>
        <dbReference type="SAM" id="Phobius"/>
    </source>
</evidence>
<dbReference type="InterPro" id="IPR036259">
    <property type="entry name" value="MFS_trans_sf"/>
</dbReference>
<feature type="transmembrane region" description="Helical" evidence="6">
    <location>
        <begin position="288"/>
        <end position="308"/>
    </location>
</feature>
<reference evidence="7 8" key="1">
    <citation type="submission" date="2020-08" db="EMBL/GenBank/DDBJ databases">
        <title>Genomic Encyclopedia of Type Strains, Phase III (KMG-III): the genomes of soil and plant-associated and newly described type strains.</title>
        <authorList>
            <person name="Whitman W."/>
        </authorList>
    </citation>
    <scope>NUCLEOTIDE SEQUENCE [LARGE SCALE GENOMIC DNA]</scope>
    <source>
        <strain evidence="7 8">CECT 8640</strain>
    </source>
</reference>
<feature type="transmembrane region" description="Helical" evidence="6">
    <location>
        <begin position="56"/>
        <end position="77"/>
    </location>
</feature>
<sequence length="408" mass="42724">MTSDTTPVTDPATKSLWSGNFRLYFGARTTSMLGDGMLPVALSVGVLAAGHGITGVGYALGAWMAALTLFMLAGGVLADRFTPRRMMVLADVVRVVVQATMAITFVLGASDLVTIVVLQFISGAATALFQPGVASMIPKIATDVQRANGVLRISEALAGVLGPALAGALVTAFGAGTVFFIYAATYGVSAVCLVAMRMDRAEAVRTAESYWRQLVEGWQDFRSRTWLWGVIAIWLVYGCFVPGVSLPVAAELVVADHGSTALGIGMALFGAGGVLGGALAMRTKAARPLLAGSLGWALFVAYPFVPALRPPELLLYAGWLVAGFGLAYWQVLWSTTVQTQIPSDLLNRVYAYDVAGSLLALALGRSLAGPLAELVGARQLMALSTVLGLVCTGLLLAVPAIRNLRRVN</sequence>
<dbReference type="GO" id="GO:0005886">
    <property type="term" value="C:plasma membrane"/>
    <property type="evidence" value="ECO:0007669"/>
    <property type="project" value="UniProtKB-SubCell"/>
</dbReference>
<name>A0A841C9A1_9PSEU</name>
<dbReference type="AlphaFoldDB" id="A0A841C9A1"/>
<dbReference type="CDD" id="cd06173">
    <property type="entry name" value="MFS_MefA_like"/>
    <property type="match status" value="1"/>
</dbReference>
<dbReference type="PANTHER" id="PTHR23513">
    <property type="entry name" value="INTEGRAL MEMBRANE EFFLUX PROTEIN-RELATED"/>
    <property type="match status" value="1"/>
</dbReference>
<evidence type="ECO:0000256" key="1">
    <source>
        <dbReference type="ARBA" id="ARBA00004651"/>
    </source>
</evidence>
<organism evidence="7 8">
    <name type="scientific">Saccharothrix tamanrassetensis</name>
    <dbReference type="NCBI Taxonomy" id="1051531"/>
    <lineage>
        <taxon>Bacteria</taxon>
        <taxon>Bacillati</taxon>
        <taxon>Actinomycetota</taxon>
        <taxon>Actinomycetes</taxon>
        <taxon>Pseudonocardiales</taxon>
        <taxon>Pseudonocardiaceae</taxon>
        <taxon>Saccharothrix</taxon>
    </lineage>
</organism>
<comment type="caution">
    <text evidence="7">The sequence shown here is derived from an EMBL/GenBank/DDBJ whole genome shotgun (WGS) entry which is preliminary data.</text>
</comment>
<evidence type="ECO:0000313" key="7">
    <source>
        <dbReference type="EMBL" id="MBB5953721.1"/>
    </source>
</evidence>
<feature type="transmembrane region" description="Helical" evidence="6">
    <location>
        <begin position="226"/>
        <end position="249"/>
    </location>
</feature>
<dbReference type="GO" id="GO:0022857">
    <property type="term" value="F:transmembrane transporter activity"/>
    <property type="evidence" value="ECO:0007669"/>
    <property type="project" value="InterPro"/>
</dbReference>
<accession>A0A841C9A1</accession>
<keyword evidence="4 6" id="KW-1133">Transmembrane helix</keyword>
<proteinExistence type="predicted"/>
<feature type="transmembrane region" description="Helical" evidence="6">
    <location>
        <begin position="261"/>
        <end position="281"/>
    </location>
</feature>
<feature type="transmembrane region" description="Helical" evidence="6">
    <location>
        <begin position="314"/>
        <end position="337"/>
    </location>
</feature>
<dbReference type="Gene3D" id="1.20.1250.20">
    <property type="entry name" value="MFS general substrate transporter like domains"/>
    <property type="match status" value="1"/>
</dbReference>